<dbReference type="AlphaFoldDB" id="A0A108WKX9"/>
<proteinExistence type="predicted"/>
<dbReference type="EMBL" id="RBOA01000319">
    <property type="protein sequence ID" value="RML98396.1"/>
    <property type="molecule type" value="Genomic_DNA"/>
</dbReference>
<evidence type="ECO:0000313" key="2">
    <source>
        <dbReference type="EMBL" id="RML98396.1"/>
    </source>
</evidence>
<organism evidence="3 5">
    <name type="scientific">Pseudomonas amygdali pv. eriobotryae</name>
    <dbReference type="NCBI Taxonomy" id="129137"/>
    <lineage>
        <taxon>Bacteria</taxon>
        <taxon>Pseudomonadati</taxon>
        <taxon>Pseudomonadota</taxon>
        <taxon>Gammaproteobacteria</taxon>
        <taxon>Pseudomonadales</taxon>
        <taxon>Pseudomonadaceae</taxon>
        <taxon>Pseudomonas</taxon>
        <taxon>Pseudomonas amygdali</taxon>
    </lineage>
</organism>
<gene>
    <name evidence="3" type="ORF">ALQ39_04134</name>
    <name evidence="2" type="ORF">ALQ86_02798</name>
    <name evidence="1" type="ORF">PSE10A_20350</name>
</gene>
<evidence type="ECO:0000313" key="4">
    <source>
        <dbReference type="Proteomes" id="UP000272627"/>
    </source>
</evidence>
<evidence type="ECO:0008006" key="6">
    <source>
        <dbReference type="Google" id="ProtNLM"/>
    </source>
</evidence>
<protein>
    <recommendedName>
        <fullName evidence="6">Cthe-2314-like HEPN domain-containing protein</fullName>
    </recommendedName>
</protein>
<evidence type="ECO:0000313" key="1">
    <source>
        <dbReference type="EMBL" id="GFZ59524.1"/>
    </source>
</evidence>
<dbReference type="RefSeq" id="WP_057421354.1">
    <property type="nucleotide sequence ID" value="NZ_BMZW01000009.1"/>
</dbReference>
<evidence type="ECO:0000313" key="3">
    <source>
        <dbReference type="EMBL" id="RMO61164.1"/>
    </source>
</evidence>
<dbReference type="Proteomes" id="UP000630864">
    <property type="component" value="Unassembled WGS sequence"/>
</dbReference>
<evidence type="ECO:0000313" key="5">
    <source>
        <dbReference type="Proteomes" id="UP000275613"/>
    </source>
</evidence>
<dbReference type="Proteomes" id="UP000272627">
    <property type="component" value="Unassembled WGS sequence"/>
</dbReference>
<reference evidence="1" key="2">
    <citation type="submission" date="2020-09" db="EMBL/GenBank/DDBJ databases">
        <title>Pseudomonas syringae pv. eriobotryae genome sequence causing loquat canker disease.</title>
        <authorList>
            <person name="Fukuda S."/>
            <person name="Tashiro H."/>
            <person name="Nagano Y."/>
        </authorList>
    </citation>
    <scope>NUCLEOTIDE SEQUENCE</scope>
    <source>
        <strain evidence="1">AM001</strain>
    </source>
</reference>
<accession>A0A108WKX9</accession>
<dbReference type="Proteomes" id="UP000275613">
    <property type="component" value="Unassembled WGS sequence"/>
</dbReference>
<sequence>MQASDFKNPHTRWHYITVLERTNNLIFMHAVTAKENDKSFIFNEEATKKLNWDKSIKTMFDYRMSFGIGDVYERIFQLCVISLCSDIELFFKKTFETFEYKKGSGKGFYQRFNDVIKALKTAGHNFSPIEDQLSKINLAFQVRHICIHNYGIVDDDFQKNTNTGKLGETYVIEQEQYREMYDAYVALLLHLDNHLPSAK</sequence>
<dbReference type="EMBL" id="RBPV01000168">
    <property type="protein sequence ID" value="RMO61164.1"/>
    <property type="molecule type" value="Genomic_DNA"/>
</dbReference>
<reference evidence="4 5" key="1">
    <citation type="submission" date="2018-08" db="EMBL/GenBank/DDBJ databases">
        <title>Recombination of ecologically and evolutionarily significant loci maintains genetic cohesion in the Pseudomonas syringae species complex.</title>
        <authorList>
            <person name="Dillon M."/>
            <person name="Thakur S."/>
            <person name="Almeida R.N.D."/>
            <person name="Weir B.S."/>
            <person name="Guttman D.S."/>
        </authorList>
    </citation>
    <scope>NUCLEOTIDE SEQUENCE [LARGE SCALE GENOMIC DNA]</scope>
    <source>
        <strain evidence="3 5">ICMP 4316</strain>
        <strain evidence="2 4">ICMP 8636</strain>
    </source>
</reference>
<name>A0A108WKX9_PSEA0</name>
<comment type="caution">
    <text evidence="3">The sequence shown here is derived from an EMBL/GenBank/DDBJ whole genome shotgun (WGS) entry which is preliminary data.</text>
</comment>
<dbReference type="EMBL" id="BMZW01000009">
    <property type="protein sequence ID" value="GFZ59524.1"/>
    <property type="molecule type" value="Genomic_DNA"/>
</dbReference>